<protein>
    <submittedName>
        <fullName evidence="2">Uncharacterized protein YyaL</fullName>
    </submittedName>
</protein>
<evidence type="ECO:0000259" key="1">
    <source>
        <dbReference type="Pfam" id="PF03190"/>
    </source>
</evidence>
<dbReference type="STRING" id="86105.NF27_EY00460"/>
<comment type="caution">
    <text evidence="2">The sequence shown here is derived from an EMBL/GenBank/DDBJ whole genome shotgun (WGS) entry which is preliminary data.</text>
</comment>
<name>A0A0C1QY37_9RICK</name>
<dbReference type="PANTHER" id="PTHR42899">
    <property type="entry name" value="SPERMATOGENESIS-ASSOCIATED PROTEIN 20"/>
    <property type="match status" value="1"/>
</dbReference>
<dbReference type="Gene3D" id="1.50.10.10">
    <property type="match status" value="1"/>
</dbReference>
<dbReference type="InterPro" id="IPR036249">
    <property type="entry name" value="Thioredoxin-like_sf"/>
</dbReference>
<dbReference type="InterPro" id="IPR008928">
    <property type="entry name" value="6-hairpin_glycosidase_sf"/>
</dbReference>
<sequence length="672" mass="76533">MNYMNESENRNRLAQETSPYLLEHKHNYVNWWPWCDEALDLAKQQNKPILLSVGYSACHWCHVMARESFEDKETARLMNNWFINIKVDREERPDIDHTYMQAVNLMGQHGGWPLTMFLFPNGQPFYGGTYFPKERRYGLPGFKDVLNHIRQAWEENNRGLSDIATTVTNALNADISRKPGLAQAANISLKDIDMSAEKLMGISDLEYGGIKKAPKFPQTLMWQYLWRVGMRKNRDDMKQVVKNTAFHLCEGGIYDHLGGGWARYSTDSKWFAPHFEKMLYDNALIISLLIEVWQESKNKLYEARIEETVKWLKREMLSVPDSQGNRAFISSQNAESEGVEGKFYVWKAKEIDEILGEDSAIFKKAYGIKEDGNWEEGTNILYRNHQNHDISIPTELLISCKTKLFKTREKRIRPSSDDKVLADWNGLMIYSLTKAALVFDKKEWLALAVSAFAFIKDNMQSSDMMLGHSYCKGKLMNIAFLADYTNLCLAALELYSATGDRAYLDQSVTWVKTIKELFYDEESKAYFDTTAQKDLISRTKIIEDSVTPSGNGILTIVLAKLYYLLGEGKFHDEARDLISALYSTDIEAFSISSLLSGAALLEHAIHIKITGDAGSAYPLVLEAARIPNANIIIEQIRNIESNEVSPLAYICTKGKCLPPVKTPLQLVNAVKG</sequence>
<reference evidence="2 3" key="1">
    <citation type="submission" date="2014-11" db="EMBL/GenBank/DDBJ databases">
        <title>A Rickettsiales Symbiont of Amoebae With Ancient Features.</title>
        <authorList>
            <person name="Schulz F."/>
            <person name="Martijn J."/>
            <person name="Wascher F."/>
            <person name="Kostanjsek R."/>
            <person name="Ettema T.J."/>
            <person name="Horn M."/>
        </authorList>
    </citation>
    <scope>NUCLEOTIDE SEQUENCE [LARGE SCALE GENOMIC DNA]</scope>
    <source>
        <strain evidence="2 3">UWC36</strain>
    </source>
</reference>
<dbReference type="PATRIC" id="fig|86105.3.peg.1114"/>
<feature type="domain" description="Spermatogenesis-associated protein 20-like TRX" evidence="1">
    <location>
        <begin position="11"/>
        <end position="171"/>
    </location>
</feature>
<evidence type="ECO:0000313" key="2">
    <source>
        <dbReference type="EMBL" id="KIE04950.1"/>
    </source>
</evidence>
<dbReference type="InterPro" id="IPR012341">
    <property type="entry name" value="6hp_glycosidase-like_sf"/>
</dbReference>
<dbReference type="InterPro" id="IPR024705">
    <property type="entry name" value="Ssp411"/>
</dbReference>
<keyword evidence="3" id="KW-1185">Reference proteome</keyword>
<dbReference type="AlphaFoldDB" id="A0A0C1QY37"/>
<evidence type="ECO:0000313" key="3">
    <source>
        <dbReference type="Proteomes" id="UP000031258"/>
    </source>
</evidence>
<dbReference type="Gene3D" id="3.40.30.10">
    <property type="entry name" value="Glutaredoxin"/>
    <property type="match status" value="1"/>
</dbReference>
<dbReference type="PIRSF" id="PIRSF006402">
    <property type="entry name" value="UCP006402_thioredoxin"/>
    <property type="match status" value="1"/>
</dbReference>
<dbReference type="GO" id="GO:0005975">
    <property type="term" value="P:carbohydrate metabolic process"/>
    <property type="evidence" value="ECO:0007669"/>
    <property type="project" value="InterPro"/>
</dbReference>
<organism evidence="2 3">
    <name type="scientific">Candidatus Jidaibacter acanthamoebae</name>
    <dbReference type="NCBI Taxonomy" id="86105"/>
    <lineage>
        <taxon>Bacteria</taxon>
        <taxon>Pseudomonadati</taxon>
        <taxon>Pseudomonadota</taxon>
        <taxon>Alphaproteobacteria</taxon>
        <taxon>Rickettsiales</taxon>
        <taxon>Candidatus Midichloriaceae</taxon>
        <taxon>Candidatus Jidaibacter</taxon>
    </lineage>
</organism>
<dbReference type="PANTHER" id="PTHR42899:SF1">
    <property type="entry name" value="SPERMATOGENESIS-ASSOCIATED PROTEIN 20"/>
    <property type="match status" value="1"/>
</dbReference>
<dbReference type="SUPFAM" id="SSF52833">
    <property type="entry name" value="Thioredoxin-like"/>
    <property type="match status" value="1"/>
</dbReference>
<proteinExistence type="predicted"/>
<accession>A0A0C1QY37</accession>
<dbReference type="EMBL" id="JSWE01000124">
    <property type="protein sequence ID" value="KIE04950.1"/>
    <property type="molecule type" value="Genomic_DNA"/>
</dbReference>
<gene>
    <name evidence="2" type="primary">yyaL_2</name>
    <name evidence="2" type="ORF">NF27_EY00460</name>
</gene>
<dbReference type="InterPro" id="IPR004879">
    <property type="entry name" value="Ssp411-like_TRX"/>
</dbReference>
<dbReference type="SUPFAM" id="SSF48208">
    <property type="entry name" value="Six-hairpin glycosidases"/>
    <property type="match status" value="1"/>
</dbReference>
<dbReference type="Proteomes" id="UP000031258">
    <property type="component" value="Unassembled WGS sequence"/>
</dbReference>
<dbReference type="Pfam" id="PF03190">
    <property type="entry name" value="Thioredox_DsbH"/>
    <property type="match status" value="1"/>
</dbReference>
<dbReference type="CDD" id="cd02955">
    <property type="entry name" value="SSP411"/>
    <property type="match status" value="1"/>
</dbReference>